<dbReference type="Proteomes" id="UP000475862">
    <property type="component" value="Unassembled WGS sequence"/>
</dbReference>
<accession>A0A6G0SWM7</accession>
<dbReference type="OrthoDB" id="6629154at2759"/>
<evidence type="ECO:0000313" key="2">
    <source>
        <dbReference type="EMBL" id="KAE9522729.1"/>
    </source>
</evidence>
<dbReference type="PANTHER" id="PTHR45749">
    <property type="match status" value="1"/>
</dbReference>
<dbReference type="InterPro" id="IPR008906">
    <property type="entry name" value="HATC_C_dom"/>
</dbReference>
<sequence length="326" mass="37976">MQPAVLKKLFIFFNFLQNLYTFFSALTYRWQILNSSIKRLSDTRWSARDDACYSLNKNWSSIENALIQIGENENEKPAIRCETNGMLKILNSLETSFLSIFWGDILHRFNTVSKKLQSVNIDLSVVVEFYQSLINYISDIRTENIVTDFKVNTYFVILDQLKSELLKRKIAYDDLLKNYSFFFKLTKMTAAEIRISAELVRNKYDTDLGTSFSNECIHFGSYLKTISNSPQNIQEMLVFIRKNDLKDIFPYVDIALRMLLCTPVSNYSTERSFSALKRIKSYLRSNIGEERLSALAILNIEADVTTAINYDDIIQKFAQDRARRKL</sequence>
<dbReference type="EMBL" id="VYZN01000687">
    <property type="protein sequence ID" value="KAE9522729.1"/>
    <property type="molecule type" value="Genomic_DNA"/>
</dbReference>
<evidence type="ECO:0000259" key="1">
    <source>
        <dbReference type="Pfam" id="PF05699"/>
    </source>
</evidence>
<organism evidence="2 3">
    <name type="scientific">Aphis glycines</name>
    <name type="common">Soybean aphid</name>
    <dbReference type="NCBI Taxonomy" id="307491"/>
    <lineage>
        <taxon>Eukaryota</taxon>
        <taxon>Metazoa</taxon>
        <taxon>Ecdysozoa</taxon>
        <taxon>Arthropoda</taxon>
        <taxon>Hexapoda</taxon>
        <taxon>Insecta</taxon>
        <taxon>Pterygota</taxon>
        <taxon>Neoptera</taxon>
        <taxon>Paraneoptera</taxon>
        <taxon>Hemiptera</taxon>
        <taxon>Sternorrhyncha</taxon>
        <taxon>Aphidomorpha</taxon>
        <taxon>Aphidoidea</taxon>
        <taxon>Aphididae</taxon>
        <taxon>Aphidini</taxon>
        <taxon>Aphis</taxon>
        <taxon>Aphis</taxon>
    </lineage>
</organism>
<dbReference type="GO" id="GO:0046983">
    <property type="term" value="F:protein dimerization activity"/>
    <property type="evidence" value="ECO:0007669"/>
    <property type="project" value="InterPro"/>
</dbReference>
<name>A0A6G0SWM7_APHGL</name>
<proteinExistence type="predicted"/>
<dbReference type="Pfam" id="PF05699">
    <property type="entry name" value="Dimer_Tnp_hAT"/>
    <property type="match status" value="1"/>
</dbReference>
<feature type="domain" description="HAT C-terminal dimerisation" evidence="1">
    <location>
        <begin position="222"/>
        <end position="302"/>
    </location>
</feature>
<dbReference type="PANTHER" id="PTHR45749:SF23">
    <property type="entry name" value="ZINC FINGER MYM-TYPE PROTEIN 1-LIKE"/>
    <property type="match status" value="1"/>
</dbReference>
<dbReference type="AlphaFoldDB" id="A0A6G0SWM7"/>
<reference evidence="2 3" key="1">
    <citation type="submission" date="2019-08" db="EMBL/GenBank/DDBJ databases">
        <title>The genome of the soybean aphid Biotype 1, its phylome, world population structure and adaptation to the North American continent.</title>
        <authorList>
            <person name="Giordano R."/>
            <person name="Donthu R.K."/>
            <person name="Hernandez A.G."/>
            <person name="Wright C.L."/>
            <person name="Zimin A.V."/>
        </authorList>
    </citation>
    <scope>NUCLEOTIDE SEQUENCE [LARGE SCALE GENOMIC DNA]</scope>
    <source>
        <tissue evidence="2">Whole aphids</tissue>
    </source>
</reference>
<dbReference type="SUPFAM" id="SSF53098">
    <property type="entry name" value="Ribonuclease H-like"/>
    <property type="match status" value="1"/>
</dbReference>
<protein>
    <recommendedName>
        <fullName evidence="1">HAT C-terminal dimerisation domain-containing protein</fullName>
    </recommendedName>
</protein>
<gene>
    <name evidence="2" type="ORF">AGLY_016838</name>
</gene>
<keyword evidence="3" id="KW-1185">Reference proteome</keyword>
<dbReference type="InterPro" id="IPR012337">
    <property type="entry name" value="RNaseH-like_sf"/>
</dbReference>
<comment type="caution">
    <text evidence="2">The sequence shown here is derived from an EMBL/GenBank/DDBJ whole genome shotgun (WGS) entry which is preliminary data.</text>
</comment>
<evidence type="ECO:0000313" key="3">
    <source>
        <dbReference type="Proteomes" id="UP000475862"/>
    </source>
</evidence>